<dbReference type="RefSeq" id="WP_269153886.1">
    <property type="nucleotide sequence ID" value="NZ_FNGL01000002.1"/>
</dbReference>
<dbReference type="Pfam" id="PF02371">
    <property type="entry name" value="Transposase_20"/>
    <property type="match status" value="1"/>
</dbReference>
<evidence type="ECO:0000259" key="2">
    <source>
        <dbReference type="Pfam" id="PF02371"/>
    </source>
</evidence>
<protein>
    <submittedName>
        <fullName evidence="4">Transposase IS116/IS110/IS902 family protein</fullName>
    </submittedName>
</protein>
<feature type="domain" description="Transposase IS116/IS110/IS902 C-terminal" evidence="2">
    <location>
        <begin position="296"/>
        <end position="379"/>
    </location>
</feature>
<keyword evidence="6" id="KW-1185">Reference proteome</keyword>
<evidence type="ECO:0000313" key="6">
    <source>
        <dbReference type="Proteomes" id="UP000198811"/>
    </source>
</evidence>
<dbReference type="Pfam" id="PF01548">
    <property type="entry name" value="DEDD_Tnp_IS110"/>
    <property type="match status" value="1"/>
</dbReference>
<dbReference type="EMBL" id="FNGL01000002">
    <property type="protein sequence ID" value="SDK88684.1"/>
    <property type="molecule type" value="Genomic_DNA"/>
</dbReference>
<dbReference type="InterPro" id="IPR003346">
    <property type="entry name" value="Transposase_20"/>
</dbReference>
<reference evidence="4 6" key="1">
    <citation type="submission" date="2016-10" db="EMBL/GenBank/DDBJ databases">
        <authorList>
            <person name="Varghese N."/>
            <person name="Submissions S."/>
        </authorList>
    </citation>
    <scope>NUCLEOTIDE SEQUENCE [LARGE SCALE GENOMIC DNA]</scope>
    <source>
        <strain evidence="4 6">NLAE-zl-C224</strain>
    </source>
</reference>
<organism evidence="4 6">
    <name type="scientific">Clostridium cochlearium</name>
    <dbReference type="NCBI Taxonomy" id="1494"/>
    <lineage>
        <taxon>Bacteria</taxon>
        <taxon>Bacillati</taxon>
        <taxon>Bacillota</taxon>
        <taxon>Clostridia</taxon>
        <taxon>Eubacteriales</taxon>
        <taxon>Clostridiaceae</taxon>
        <taxon>Clostridium</taxon>
    </lineage>
</organism>
<dbReference type="EMBL" id="FNGL01000032">
    <property type="protein sequence ID" value="SDL42169.1"/>
    <property type="molecule type" value="Genomic_DNA"/>
</dbReference>
<proteinExistence type="predicted"/>
<comment type="caution">
    <text evidence="4">The sequence shown here is derived from an EMBL/GenBank/DDBJ whole genome shotgun (WGS) entry which is preliminary data.</text>
</comment>
<name>A0ABY0QP51_CLOCO</name>
<gene>
    <name evidence="3" type="ORF">SAMN05216497_1021</name>
    <name evidence="4" type="ORF">SAMN05216497_1321</name>
    <name evidence="5" type="ORF">SAMN05216497_1381</name>
</gene>
<dbReference type="PANTHER" id="PTHR33055">
    <property type="entry name" value="TRANSPOSASE FOR INSERTION SEQUENCE ELEMENT IS1111A"/>
    <property type="match status" value="1"/>
</dbReference>
<sequence length="425" mass="47742">MKNNFMSTLFVGIDVSSKTNVLCALDFAGNKLLNLQALNNQPGAQCILDSIINCLNSNSLKHVVIALESTSFYSTHIANFLSSKEELMPFKPLVYCLNPKTVANYRKSFVDMDKTDPLDAYIIADFARVGRITCQPWRGAQFLALQRLSRHRLHLVECITREKTYMVSNIYLKFSQLAVLDKEDRPFSNTYGTTCAAVLTEFLSLDDIVYSSIEDLVVFVSSKGKNRFKDPLETAKLLQKAARDSYRLDKVLYEPLNTSIASSFNLIKAFSDEIKSIDKAIEKTIKGLNTTEFKSLTSIPGIGPVLASGIIAEIGTITSFNSHNALAKYAGLTWRVNQSGNYSADDTRMTKTGNKYLRYYLIEAANSVKNHIPEYKEFYNKKYGEVTTHQHKRALALTSRKLVRLIFGLLTKNQLYSSSKVGDNQ</sequence>
<dbReference type="Proteomes" id="UP000198811">
    <property type="component" value="Unassembled WGS sequence"/>
</dbReference>
<dbReference type="InterPro" id="IPR047650">
    <property type="entry name" value="Transpos_IS110"/>
</dbReference>
<dbReference type="NCBIfam" id="NF033542">
    <property type="entry name" value="transpos_IS110"/>
    <property type="match status" value="1"/>
</dbReference>
<evidence type="ECO:0000259" key="1">
    <source>
        <dbReference type="Pfam" id="PF01548"/>
    </source>
</evidence>
<accession>A0ABY0QP51</accession>
<evidence type="ECO:0000313" key="5">
    <source>
        <dbReference type="EMBL" id="SDL44762.1"/>
    </source>
</evidence>
<evidence type="ECO:0000313" key="3">
    <source>
        <dbReference type="EMBL" id="SDK88684.1"/>
    </source>
</evidence>
<dbReference type="PANTHER" id="PTHR33055:SF15">
    <property type="entry name" value="TRANSPOSASE-RELATED"/>
    <property type="match status" value="1"/>
</dbReference>
<dbReference type="InterPro" id="IPR002525">
    <property type="entry name" value="Transp_IS110-like_N"/>
</dbReference>
<evidence type="ECO:0000313" key="4">
    <source>
        <dbReference type="EMBL" id="SDL42169.1"/>
    </source>
</evidence>
<feature type="domain" description="Transposase IS110-like N-terminal" evidence="1">
    <location>
        <begin position="11"/>
        <end position="166"/>
    </location>
</feature>
<dbReference type="EMBL" id="FNGL01000038">
    <property type="protein sequence ID" value="SDL44762.1"/>
    <property type="molecule type" value="Genomic_DNA"/>
</dbReference>